<organism evidence="2 3">
    <name type="scientific">Vannielia litorea</name>
    <dbReference type="NCBI Taxonomy" id="1217970"/>
    <lineage>
        <taxon>Bacteria</taxon>
        <taxon>Pseudomonadati</taxon>
        <taxon>Pseudomonadota</taxon>
        <taxon>Alphaproteobacteria</taxon>
        <taxon>Rhodobacterales</taxon>
        <taxon>Paracoccaceae</taxon>
        <taxon>Vannielia</taxon>
    </lineage>
</organism>
<evidence type="ECO:0000313" key="3">
    <source>
        <dbReference type="Proteomes" id="UP000184932"/>
    </source>
</evidence>
<dbReference type="InterPro" id="IPR029062">
    <property type="entry name" value="Class_I_gatase-like"/>
</dbReference>
<dbReference type="EMBL" id="FSRL01000001">
    <property type="protein sequence ID" value="SIO04088.1"/>
    <property type="molecule type" value="Genomic_DNA"/>
</dbReference>
<dbReference type="RefSeq" id="WP_074256339.1">
    <property type="nucleotide sequence ID" value="NZ_FSRL01000001.1"/>
</dbReference>
<dbReference type="AlphaFoldDB" id="A0A1N6G9B0"/>
<dbReference type="PANTHER" id="PTHR42695">
    <property type="entry name" value="GLUTAMINE AMIDOTRANSFERASE YLR126C-RELATED"/>
    <property type="match status" value="1"/>
</dbReference>
<dbReference type="Gene3D" id="3.40.50.880">
    <property type="match status" value="1"/>
</dbReference>
<accession>A0A1N6G9B0</accession>
<dbReference type="Proteomes" id="UP000184932">
    <property type="component" value="Unassembled WGS sequence"/>
</dbReference>
<dbReference type="GO" id="GO:0005829">
    <property type="term" value="C:cytosol"/>
    <property type="evidence" value="ECO:0007669"/>
    <property type="project" value="TreeGrafter"/>
</dbReference>
<dbReference type="GO" id="GO:0016740">
    <property type="term" value="F:transferase activity"/>
    <property type="evidence" value="ECO:0007669"/>
    <property type="project" value="UniProtKB-KW"/>
</dbReference>
<dbReference type="OrthoDB" id="7365442at2"/>
<dbReference type="SUPFAM" id="SSF52317">
    <property type="entry name" value="Class I glutamine amidotransferase-like"/>
    <property type="match status" value="1"/>
</dbReference>
<feature type="domain" description="Glutamine amidotransferase" evidence="1">
    <location>
        <begin position="54"/>
        <end position="176"/>
    </location>
</feature>
<dbReference type="CDD" id="cd01741">
    <property type="entry name" value="GATase1_1"/>
    <property type="match status" value="1"/>
</dbReference>
<name>A0A1N6G9B0_9RHOB</name>
<dbReference type="InterPro" id="IPR017926">
    <property type="entry name" value="GATASE"/>
</dbReference>
<evidence type="ECO:0000259" key="1">
    <source>
        <dbReference type="Pfam" id="PF00117"/>
    </source>
</evidence>
<reference evidence="3" key="1">
    <citation type="submission" date="2016-11" db="EMBL/GenBank/DDBJ databases">
        <authorList>
            <person name="Varghese N."/>
            <person name="Submissions S."/>
        </authorList>
    </citation>
    <scope>NUCLEOTIDE SEQUENCE [LARGE SCALE GENOMIC DNA]</scope>
    <source>
        <strain evidence="3">DSM 29440</strain>
    </source>
</reference>
<sequence length="231" mass="25561">MHIGILQCGHCPPELQPHVGDYPGMFEKLLDGHGFTFASWAVCDMEFPNSIDAADGWLITGSRHGVYEDHPWIEPLEQIIRAIYLAPKPLVGVCFGHQIVAQALGGKVEKSDKGWGVGRQEYLWGNEVVALNAWHQDQVITPPKEAATVSSNKFCEHAALLYGDRILTVQAHPEFGREMMQGLINVRGAAVPEARLAYAQQMLDKPIDNARLGNDMADFFKASRDWQGAAE</sequence>
<gene>
    <name evidence="2" type="ORF">SAMN05444002_2304</name>
</gene>
<evidence type="ECO:0000313" key="2">
    <source>
        <dbReference type="EMBL" id="SIO04088.1"/>
    </source>
</evidence>
<protein>
    <submittedName>
        <fullName evidence="2">GMP synthase-Glutamine amidotransferase</fullName>
    </submittedName>
</protein>
<proteinExistence type="predicted"/>
<dbReference type="Pfam" id="PF00117">
    <property type="entry name" value="GATase"/>
    <property type="match status" value="1"/>
</dbReference>
<keyword evidence="3" id="KW-1185">Reference proteome</keyword>
<dbReference type="STRING" id="1217970.SAMN05444002_2304"/>
<dbReference type="PANTHER" id="PTHR42695:SF5">
    <property type="entry name" value="GLUTAMINE AMIDOTRANSFERASE YLR126C-RELATED"/>
    <property type="match status" value="1"/>
</dbReference>
<dbReference type="InterPro" id="IPR044992">
    <property type="entry name" value="ChyE-like"/>
</dbReference>
<dbReference type="PROSITE" id="PS51273">
    <property type="entry name" value="GATASE_TYPE_1"/>
    <property type="match status" value="1"/>
</dbReference>
<keyword evidence="2" id="KW-0315">Glutamine amidotransferase</keyword>
<keyword evidence="2" id="KW-0808">Transferase</keyword>